<sequence length="364" mass="41374">MNLESDKITLLALQSHDTPLHIHLKNQYRTTAVMDYIEKPPSSRTPSSGRRTPFRAASRGISSYDINYVDDVDEDIEYMDDVEDTVDDTEESESNEGAVSTDDSSEYIDHIDIDSAHPKTPQPPGSELNNFNHNSELLQRLNFLVDSGCLSIRASGRIELDDNMLPVVKLPGPTLSELFQIQRHLGKAPGLSSSWVEFREELKNERGRARAGDAAWTYHHVHSLMQEAYQRTSADAKCLGALSKELRRGGRCLDSYDLLNQLPAAVCRLCGIPVLYFFNESDWQTDLAQKLFEQDKVCYTQVDMIFREFHLWVKRSPGKFDQALLNMKQLIDGLLEYPKIKLQESLLDTTLFRTLSEKAGEKEL</sequence>
<dbReference type="Proteomes" id="UP001498421">
    <property type="component" value="Unassembled WGS sequence"/>
</dbReference>
<evidence type="ECO:0000313" key="3">
    <source>
        <dbReference type="Proteomes" id="UP001498421"/>
    </source>
</evidence>
<evidence type="ECO:0000313" key="2">
    <source>
        <dbReference type="EMBL" id="KAK7430202.1"/>
    </source>
</evidence>
<feature type="region of interest" description="Disordered" evidence="1">
    <location>
        <begin position="84"/>
        <end position="106"/>
    </location>
</feature>
<organism evidence="2 3">
    <name type="scientific">Neonectria magnoliae</name>
    <dbReference type="NCBI Taxonomy" id="2732573"/>
    <lineage>
        <taxon>Eukaryota</taxon>
        <taxon>Fungi</taxon>
        <taxon>Dikarya</taxon>
        <taxon>Ascomycota</taxon>
        <taxon>Pezizomycotina</taxon>
        <taxon>Sordariomycetes</taxon>
        <taxon>Hypocreomycetidae</taxon>
        <taxon>Hypocreales</taxon>
        <taxon>Nectriaceae</taxon>
        <taxon>Neonectria</taxon>
    </lineage>
</organism>
<evidence type="ECO:0000256" key="1">
    <source>
        <dbReference type="SAM" id="MobiDB-lite"/>
    </source>
</evidence>
<feature type="compositionally biased region" description="Acidic residues" evidence="1">
    <location>
        <begin position="84"/>
        <end position="94"/>
    </location>
</feature>
<proteinExistence type="predicted"/>
<keyword evidence="3" id="KW-1185">Reference proteome</keyword>
<gene>
    <name evidence="2" type="ORF">QQZ08_003177</name>
</gene>
<dbReference type="EMBL" id="JAZAVK010000021">
    <property type="protein sequence ID" value="KAK7430202.1"/>
    <property type="molecule type" value="Genomic_DNA"/>
</dbReference>
<comment type="caution">
    <text evidence="2">The sequence shown here is derived from an EMBL/GenBank/DDBJ whole genome shotgun (WGS) entry which is preliminary data.</text>
</comment>
<protein>
    <submittedName>
        <fullName evidence="2">Uncharacterized protein</fullName>
    </submittedName>
</protein>
<reference evidence="2 3" key="1">
    <citation type="journal article" date="2025" name="Microbiol. Resour. Announc.">
        <title>Draft genome sequences for Neonectria magnoliae and Neonectria punicea, canker pathogens of Liriodendron tulipifera and Acer saccharum in West Virginia.</title>
        <authorList>
            <person name="Petronek H.M."/>
            <person name="Kasson M.T."/>
            <person name="Metheny A.M."/>
            <person name="Stauder C.M."/>
            <person name="Lovett B."/>
            <person name="Lynch S.C."/>
            <person name="Garnas J.R."/>
            <person name="Kasson L.R."/>
            <person name="Stajich J.E."/>
        </authorList>
    </citation>
    <scope>NUCLEOTIDE SEQUENCE [LARGE SCALE GENOMIC DNA]</scope>
    <source>
        <strain evidence="2 3">NRRL 64651</strain>
    </source>
</reference>
<name>A0ABR1IBP4_9HYPO</name>
<accession>A0ABR1IBP4</accession>